<organism evidence="3 4">
    <name type="scientific">Ancylostoma ceylanicum</name>
    <dbReference type="NCBI Taxonomy" id="53326"/>
    <lineage>
        <taxon>Eukaryota</taxon>
        <taxon>Metazoa</taxon>
        <taxon>Ecdysozoa</taxon>
        <taxon>Nematoda</taxon>
        <taxon>Chromadorea</taxon>
        <taxon>Rhabditida</taxon>
        <taxon>Rhabditina</taxon>
        <taxon>Rhabditomorpha</taxon>
        <taxon>Strongyloidea</taxon>
        <taxon>Ancylostomatidae</taxon>
        <taxon>Ancylostomatinae</taxon>
        <taxon>Ancylostoma</taxon>
    </lineage>
</organism>
<comment type="caution">
    <text evidence="3">The sequence shown here is derived from an EMBL/GenBank/DDBJ whole genome shotgun (WGS) entry which is preliminary data.</text>
</comment>
<keyword evidence="2" id="KW-1133">Transmembrane helix</keyword>
<dbReference type="AlphaFoldDB" id="A0A016SKK7"/>
<proteinExistence type="predicted"/>
<dbReference type="Proteomes" id="UP000024635">
    <property type="component" value="Unassembled WGS sequence"/>
</dbReference>
<dbReference type="EMBL" id="JARK01001546">
    <property type="protein sequence ID" value="EYB91150.1"/>
    <property type="molecule type" value="Genomic_DNA"/>
</dbReference>
<gene>
    <name evidence="3" type="primary">Acey_s0210.g2158</name>
    <name evidence="3" type="ORF">Y032_0210g2158</name>
</gene>
<dbReference type="OrthoDB" id="10600701at2759"/>
<feature type="region of interest" description="Disordered" evidence="1">
    <location>
        <begin position="1"/>
        <end position="20"/>
    </location>
</feature>
<feature type="transmembrane region" description="Helical" evidence="2">
    <location>
        <begin position="96"/>
        <end position="114"/>
    </location>
</feature>
<keyword evidence="2" id="KW-0472">Membrane</keyword>
<reference evidence="4" key="1">
    <citation type="journal article" date="2015" name="Nat. Genet.">
        <title>The genome and transcriptome of the zoonotic hookworm Ancylostoma ceylanicum identify infection-specific gene families.</title>
        <authorList>
            <person name="Schwarz E.M."/>
            <person name="Hu Y."/>
            <person name="Antoshechkin I."/>
            <person name="Miller M.M."/>
            <person name="Sternberg P.W."/>
            <person name="Aroian R.V."/>
        </authorList>
    </citation>
    <scope>NUCLEOTIDE SEQUENCE</scope>
    <source>
        <strain evidence="4">HY135</strain>
    </source>
</reference>
<keyword evidence="4" id="KW-1185">Reference proteome</keyword>
<evidence type="ECO:0000256" key="1">
    <source>
        <dbReference type="SAM" id="MobiDB-lite"/>
    </source>
</evidence>
<evidence type="ECO:0000313" key="4">
    <source>
        <dbReference type="Proteomes" id="UP000024635"/>
    </source>
</evidence>
<feature type="transmembrane region" description="Helical" evidence="2">
    <location>
        <begin position="121"/>
        <end position="140"/>
    </location>
</feature>
<evidence type="ECO:0000313" key="3">
    <source>
        <dbReference type="EMBL" id="EYB91150.1"/>
    </source>
</evidence>
<protein>
    <submittedName>
        <fullName evidence="3">Uncharacterized protein</fullName>
    </submittedName>
</protein>
<sequence>MSPKETLNEFPKSDEVSQASEDCGLWQKEDIKFPPGHVENGDHEMIQGSEKICERMAAGGYASGCCGLHPDVYCIVASAIILAIGILHVINNSSNWYFLLAGIVAVVVSVLGFIQKTSNYYCILMIVAIILAVLAIILVIMEVVSGGFKTDIHSIMNFVLTIIFIICKCDISCYHVSCMRPSHLFIWDISIRIRL</sequence>
<name>A0A016SKK7_9BILA</name>
<evidence type="ECO:0000256" key="2">
    <source>
        <dbReference type="SAM" id="Phobius"/>
    </source>
</evidence>
<feature type="transmembrane region" description="Helical" evidence="2">
    <location>
        <begin position="152"/>
        <end position="171"/>
    </location>
</feature>
<feature type="transmembrane region" description="Helical" evidence="2">
    <location>
        <begin position="72"/>
        <end position="90"/>
    </location>
</feature>
<accession>A0A016SKK7</accession>
<keyword evidence="2" id="KW-0812">Transmembrane</keyword>